<keyword evidence="10" id="KW-1185">Reference proteome</keyword>
<feature type="transmembrane region" description="Helical" evidence="8">
    <location>
        <begin position="66"/>
        <end position="85"/>
    </location>
</feature>
<sequence>MRELAALGDVDPRVAAAAQQTALGRTVRSTTLWVAVALLAIILLFGALSDGVFLRADNISDMAVNSVIAVILAVGATFILGAGLLDLSIGSSLLLCSIVSAKVTTALAGSAEEVAAGVYPNLALGIAGGVAAGIACGALLGAVNGLIVTRLKLNSFIVTLATMGIFNGIALIVTNGVNVPNVPQQLQTDFAGSKLAGIPLPVFLAAIVAAAMWFVLTKTRFGMRTLAIGSSEEAARRANVPVDRHIVSLFVLMGVLAGIAGIVDLARFGTTNLEGHQTDALAAFAATVIGGTSLFGGRASVGGAVLGALIPVVLATGLVILDVVSFYQLVVVGVILILAVWLDQLRRSRFN</sequence>
<name>A0A840IEP9_9ACTN</name>
<accession>A0A840IEP9</accession>
<dbReference type="Pfam" id="PF02653">
    <property type="entry name" value="BPD_transp_2"/>
    <property type="match status" value="1"/>
</dbReference>
<keyword evidence="7 8" id="KW-0472">Membrane</keyword>
<evidence type="ECO:0000256" key="3">
    <source>
        <dbReference type="ARBA" id="ARBA00022475"/>
    </source>
</evidence>
<organism evidence="9 10">
    <name type="scientific">Conexibacter arvalis</name>
    <dbReference type="NCBI Taxonomy" id="912552"/>
    <lineage>
        <taxon>Bacteria</taxon>
        <taxon>Bacillati</taxon>
        <taxon>Actinomycetota</taxon>
        <taxon>Thermoleophilia</taxon>
        <taxon>Solirubrobacterales</taxon>
        <taxon>Conexibacteraceae</taxon>
        <taxon>Conexibacter</taxon>
    </lineage>
</organism>
<evidence type="ECO:0000256" key="1">
    <source>
        <dbReference type="ARBA" id="ARBA00004651"/>
    </source>
</evidence>
<dbReference type="AlphaFoldDB" id="A0A840IEP9"/>
<reference evidence="9 10" key="1">
    <citation type="submission" date="2020-08" db="EMBL/GenBank/DDBJ databases">
        <title>Genomic Encyclopedia of Archaeal and Bacterial Type Strains, Phase II (KMG-II): from individual species to whole genera.</title>
        <authorList>
            <person name="Goeker M."/>
        </authorList>
    </citation>
    <scope>NUCLEOTIDE SEQUENCE [LARGE SCALE GENOMIC DNA]</scope>
    <source>
        <strain evidence="9 10">DSM 23288</strain>
    </source>
</reference>
<keyword evidence="4" id="KW-0997">Cell inner membrane</keyword>
<evidence type="ECO:0000256" key="6">
    <source>
        <dbReference type="ARBA" id="ARBA00022989"/>
    </source>
</evidence>
<feature type="transmembrane region" description="Helical" evidence="8">
    <location>
        <begin position="326"/>
        <end position="342"/>
    </location>
</feature>
<evidence type="ECO:0000256" key="4">
    <source>
        <dbReference type="ARBA" id="ARBA00022519"/>
    </source>
</evidence>
<keyword evidence="2" id="KW-0813">Transport</keyword>
<dbReference type="CDD" id="cd06579">
    <property type="entry name" value="TM_PBP1_transp_AraH_like"/>
    <property type="match status" value="1"/>
</dbReference>
<proteinExistence type="predicted"/>
<dbReference type="GO" id="GO:0005886">
    <property type="term" value="C:plasma membrane"/>
    <property type="evidence" value="ECO:0007669"/>
    <property type="project" value="UniProtKB-SubCell"/>
</dbReference>
<gene>
    <name evidence="9" type="ORF">BDZ31_001996</name>
</gene>
<keyword evidence="5 8" id="KW-0812">Transmembrane</keyword>
<evidence type="ECO:0000256" key="7">
    <source>
        <dbReference type="ARBA" id="ARBA00023136"/>
    </source>
</evidence>
<feature type="transmembrane region" description="Helical" evidence="8">
    <location>
        <begin position="246"/>
        <end position="268"/>
    </location>
</feature>
<dbReference type="PANTHER" id="PTHR32196:SF21">
    <property type="entry name" value="ABC TRANSPORTER PERMEASE PROTEIN YPHD-RELATED"/>
    <property type="match status" value="1"/>
</dbReference>
<dbReference type="PANTHER" id="PTHR32196">
    <property type="entry name" value="ABC TRANSPORTER PERMEASE PROTEIN YPHD-RELATED-RELATED"/>
    <property type="match status" value="1"/>
</dbReference>
<comment type="subcellular location">
    <subcellularLocation>
        <location evidence="1">Cell membrane</location>
        <topology evidence="1">Multi-pass membrane protein</topology>
    </subcellularLocation>
</comment>
<comment type="caution">
    <text evidence="9">The sequence shown here is derived from an EMBL/GenBank/DDBJ whole genome shotgun (WGS) entry which is preliminary data.</text>
</comment>
<feature type="transmembrane region" description="Helical" evidence="8">
    <location>
        <begin position="122"/>
        <end position="143"/>
    </location>
</feature>
<dbReference type="InterPro" id="IPR001851">
    <property type="entry name" value="ABC_transp_permease"/>
</dbReference>
<keyword evidence="3" id="KW-1003">Cell membrane</keyword>
<feature type="transmembrane region" description="Helical" evidence="8">
    <location>
        <begin position="280"/>
        <end position="296"/>
    </location>
</feature>
<evidence type="ECO:0000256" key="2">
    <source>
        <dbReference type="ARBA" id="ARBA00022448"/>
    </source>
</evidence>
<protein>
    <submittedName>
        <fullName evidence="9">Ribose transport system permease protein</fullName>
    </submittedName>
</protein>
<keyword evidence="6 8" id="KW-1133">Transmembrane helix</keyword>
<feature type="transmembrane region" description="Helical" evidence="8">
    <location>
        <begin position="32"/>
        <end position="54"/>
    </location>
</feature>
<evidence type="ECO:0000256" key="8">
    <source>
        <dbReference type="SAM" id="Phobius"/>
    </source>
</evidence>
<dbReference type="Proteomes" id="UP000585272">
    <property type="component" value="Unassembled WGS sequence"/>
</dbReference>
<evidence type="ECO:0000256" key="5">
    <source>
        <dbReference type="ARBA" id="ARBA00022692"/>
    </source>
</evidence>
<feature type="transmembrane region" description="Helical" evidence="8">
    <location>
        <begin position="197"/>
        <end position="216"/>
    </location>
</feature>
<evidence type="ECO:0000313" key="10">
    <source>
        <dbReference type="Proteomes" id="UP000585272"/>
    </source>
</evidence>
<evidence type="ECO:0000313" key="9">
    <source>
        <dbReference type="EMBL" id="MBB4662410.1"/>
    </source>
</evidence>
<feature type="transmembrane region" description="Helical" evidence="8">
    <location>
        <begin position="155"/>
        <end position="177"/>
    </location>
</feature>
<feature type="transmembrane region" description="Helical" evidence="8">
    <location>
        <begin position="303"/>
        <end position="320"/>
    </location>
</feature>
<dbReference type="EMBL" id="JACHNU010000002">
    <property type="protein sequence ID" value="MBB4662410.1"/>
    <property type="molecule type" value="Genomic_DNA"/>
</dbReference>
<dbReference type="GO" id="GO:0022857">
    <property type="term" value="F:transmembrane transporter activity"/>
    <property type="evidence" value="ECO:0007669"/>
    <property type="project" value="InterPro"/>
</dbReference>